<sequence length="256" mass="30181">MLSAILHGKKTGSGLAGTRLKIGETQGAEDILTSSVFERIAYLPDEVFSRFIQNLLNGYDFGHLYEIEFWPYWEINNAKIEPDVVLFNQMQQTIIVEAKRYDNTQQQYAHQLANEIQAAYNNEINDPILLTVGGMYEYSAKNKKQLKKQIDAILQARNLKITYQLYVKSWQDIYLALEQAIKEDKAQFLQRLLSDIREAYDWHDIRYKPYQWLKELKEQKITYTEYPQLIKQKNTWIQLKPINLTHEKFPSFLGEC</sequence>
<dbReference type="AlphaFoldDB" id="A0AAP7GWA3"/>
<organism evidence="1 2">
    <name type="scientific">Aggregatibacter aphrophilus</name>
    <name type="common">Haemophilus aphrophilus</name>
    <dbReference type="NCBI Taxonomy" id="732"/>
    <lineage>
        <taxon>Bacteria</taxon>
        <taxon>Pseudomonadati</taxon>
        <taxon>Pseudomonadota</taxon>
        <taxon>Gammaproteobacteria</taxon>
        <taxon>Pasteurellales</taxon>
        <taxon>Pasteurellaceae</taxon>
        <taxon>Aggregatibacter</taxon>
    </lineage>
</organism>
<accession>A0AAP7GWA3</accession>
<comment type="caution">
    <text evidence="1">The sequence shown here is derived from an EMBL/GenBank/DDBJ whole genome shotgun (WGS) entry which is preliminary data.</text>
</comment>
<dbReference type="RefSeq" id="WP_065295680.1">
    <property type="nucleotide sequence ID" value="NZ_CAUUMV010000003.1"/>
</dbReference>
<evidence type="ECO:0000313" key="1">
    <source>
        <dbReference type="EMBL" id="OBY50446.1"/>
    </source>
</evidence>
<evidence type="ECO:0000313" key="2">
    <source>
        <dbReference type="Proteomes" id="UP000092746"/>
    </source>
</evidence>
<name>A0AAP7GWA3_AGGAP</name>
<reference evidence="1 2" key="1">
    <citation type="submission" date="2016-06" db="EMBL/GenBank/DDBJ databases">
        <title>Simultaneous identification of Haemophilus influenzae and Haemophilus haemolyticus using TaqMan real-time PCR.</title>
        <authorList>
            <person name="Price E.P."/>
            <person name="Sarovich D.S."/>
            <person name="Harris T."/>
            <person name="Spargo J.C."/>
            <person name="Nosworthy E."/>
            <person name="Beissbarth J."/>
            <person name="Smith-Vaughan H."/>
        </authorList>
    </citation>
    <scope>NUCLEOTIDE SEQUENCE [LARGE SCALE GENOMIC DNA]</scope>
    <source>
        <strain evidence="1 2">ATCC 7901</strain>
    </source>
</reference>
<dbReference type="Proteomes" id="UP000092746">
    <property type="component" value="Unassembled WGS sequence"/>
</dbReference>
<dbReference type="EMBL" id="MAQE01000016">
    <property type="protein sequence ID" value="OBY50446.1"/>
    <property type="molecule type" value="Genomic_DNA"/>
</dbReference>
<protein>
    <submittedName>
        <fullName evidence="1">Uncharacterized protein</fullName>
    </submittedName>
</protein>
<proteinExistence type="predicted"/>
<gene>
    <name evidence="1" type="ORF">BBB52_08715</name>
</gene>